<feature type="domain" description="O-antigen ligase-related" evidence="6">
    <location>
        <begin position="200"/>
        <end position="358"/>
    </location>
</feature>
<dbReference type="Pfam" id="PF04932">
    <property type="entry name" value="Wzy_C"/>
    <property type="match status" value="1"/>
</dbReference>
<dbReference type="PANTHER" id="PTHR37422">
    <property type="entry name" value="TEICHURONIC ACID BIOSYNTHESIS PROTEIN TUAE"/>
    <property type="match status" value="1"/>
</dbReference>
<evidence type="ECO:0000256" key="3">
    <source>
        <dbReference type="ARBA" id="ARBA00022989"/>
    </source>
</evidence>
<dbReference type="InterPro" id="IPR007016">
    <property type="entry name" value="O-antigen_ligase-rel_domated"/>
</dbReference>
<dbReference type="AlphaFoldDB" id="A0A964BPY0"/>
<evidence type="ECO:0000313" key="8">
    <source>
        <dbReference type="Proteomes" id="UP000729733"/>
    </source>
</evidence>
<keyword evidence="3 5" id="KW-1133">Transmembrane helix</keyword>
<feature type="transmembrane region" description="Helical" evidence="5">
    <location>
        <begin position="39"/>
        <end position="64"/>
    </location>
</feature>
<organism evidence="7 8">
    <name type="scientific">Waterburya agarophytonicola KI4</name>
    <dbReference type="NCBI Taxonomy" id="2874699"/>
    <lineage>
        <taxon>Bacteria</taxon>
        <taxon>Bacillati</taxon>
        <taxon>Cyanobacteriota</taxon>
        <taxon>Cyanophyceae</taxon>
        <taxon>Pleurocapsales</taxon>
        <taxon>Hyellaceae</taxon>
        <taxon>Waterburya</taxon>
        <taxon>Waterburya agarophytonicola</taxon>
    </lineage>
</organism>
<accession>A0A964BPY0</accession>
<dbReference type="PANTHER" id="PTHR37422:SF13">
    <property type="entry name" value="LIPOPOLYSACCHARIDE BIOSYNTHESIS PROTEIN PA4999-RELATED"/>
    <property type="match status" value="1"/>
</dbReference>
<dbReference type="EMBL" id="JADWDC010000022">
    <property type="protein sequence ID" value="MCC0177424.1"/>
    <property type="molecule type" value="Genomic_DNA"/>
</dbReference>
<keyword evidence="4 5" id="KW-0472">Membrane</keyword>
<feature type="transmembrane region" description="Helical" evidence="5">
    <location>
        <begin position="380"/>
        <end position="410"/>
    </location>
</feature>
<evidence type="ECO:0000256" key="5">
    <source>
        <dbReference type="SAM" id="Phobius"/>
    </source>
</evidence>
<evidence type="ECO:0000259" key="6">
    <source>
        <dbReference type="Pfam" id="PF04932"/>
    </source>
</evidence>
<comment type="caution">
    <text evidence="7">The sequence shown here is derived from an EMBL/GenBank/DDBJ whole genome shotgun (WGS) entry which is preliminary data.</text>
</comment>
<feature type="transmembrane region" description="Helical" evidence="5">
    <location>
        <begin position="236"/>
        <end position="254"/>
    </location>
</feature>
<evidence type="ECO:0000256" key="1">
    <source>
        <dbReference type="ARBA" id="ARBA00004141"/>
    </source>
</evidence>
<evidence type="ECO:0000256" key="2">
    <source>
        <dbReference type="ARBA" id="ARBA00022692"/>
    </source>
</evidence>
<keyword evidence="7" id="KW-0436">Ligase</keyword>
<feature type="transmembrane region" description="Helical" evidence="5">
    <location>
        <begin position="15"/>
        <end position="33"/>
    </location>
</feature>
<feature type="transmembrane region" description="Helical" evidence="5">
    <location>
        <begin position="134"/>
        <end position="152"/>
    </location>
</feature>
<feature type="transmembrane region" description="Helical" evidence="5">
    <location>
        <begin position="172"/>
        <end position="192"/>
    </location>
</feature>
<dbReference type="InterPro" id="IPR051533">
    <property type="entry name" value="WaaL-like"/>
</dbReference>
<feature type="transmembrane region" description="Helical" evidence="5">
    <location>
        <begin position="109"/>
        <end position="127"/>
    </location>
</feature>
<proteinExistence type="predicted"/>
<name>A0A964BPY0_9CYAN</name>
<reference evidence="7" key="1">
    <citation type="journal article" date="2021" name="Antonie Van Leeuwenhoek">
        <title>Draft genome and description of Waterburya agarophytonicola gen. nov. sp. nov. (Pleurocapsales, Cyanobacteria): a seaweed symbiont.</title>
        <authorList>
            <person name="Bonthond G."/>
            <person name="Shalygin S."/>
            <person name="Bayer T."/>
            <person name="Weinberger F."/>
        </authorList>
    </citation>
    <scope>NUCLEOTIDE SEQUENCE</scope>
    <source>
        <strain evidence="7">KI4</strain>
    </source>
</reference>
<dbReference type="RefSeq" id="WP_229640488.1">
    <property type="nucleotide sequence ID" value="NZ_JADWDC010000022.1"/>
</dbReference>
<dbReference type="GO" id="GO:0016874">
    <property type="term" value="F:ligase activity"/>
    <property type="evidence" value="ECO:0007669"/>
    <property type="project" value="UniProtKB-KW"/>
</dbReference>
<comment type="subcellular location">
    <subcellularLocation>
        <location evidence="1">Membrane</location>
        <topology evidence="1">Multi-pass membrane protein</topology>
    </subcellularLocation>
</comment>
<feature type="transmembrane region" description="Helical" evidence="5">
    <location>
        <begin position="199"/>
        <end position="230"/>
    </location>
</feature>
<evidence type="ECO:0000256" key="4">
    <source>
        <dbReference type="ARBA" id="ARBA00023136"/>
    </source>
</evidence>
<dbReference type="Proteomes" id="UP000729733">
    <property type="component" value="Unassembled WGS sequence"/>
</dbReference>
<protein>
    <submittedName>
        <fullName evidence="7">O-antigen ligase family protein</fullName>
    </submittedName>
</protein>
<keyword evidence="8" id="KW-1185">Reference proteome</keyword>
<gene>
    <name evidence="7" type="ORF">I4641_10590</name>
</gene>
<feature type="transmembrane region" description="Helical" evidence="5">
    <location>
        <begin position="76"/>
        <end position="97"/>
    </location>
</feature>
<evidence type="ECO:0000313" key="7">
    <source>
        <dbReference type="EMBL" id="MCC0177424.1"/>
    </source>
</evidence>
<keyword evidence="2 5" id="KW-0812">Transmembrane</keyword>
<dbReference type="GO" id="GO:0016020">
    <property type="term" value="C:membrane"/>
    <property type="evidence" value="ECO:0007669"/>
    <property type="project" value="UniProtKB-SubCell"/>
</dbReference>
<sequence length="428" mass="48074">MSSLTRHTNKQKTNFLINYQCFVAVAAILVFFSKLDGVLTAYGIGIPLLWVIGFLFLAVPLYPSIFKKLPYLPRSIFVWFAIYLAMTSIVVLAMPSSSAPIQQIMEDQIRSMIFISLMLLIFSEHSVVQQFTKISVLIVTFFNVFLLTAQFLKPTILQEVQDVPGRAGGFYIDPNMASCGLNMGLIFTIGLIKPKYRLIYALFVLIGNVATFSRGGIACWLLIVLLFMAVKIIPVAQLPILIVSILVTATIVSAQVDNLSYIKTPNGEEIFNEGTIERIRVIANPFAESEEIVEEEEDSRILLLELGWQKFTSSPIFGSGLGSGEHEGIKPDSDKAPRSHNIYLDRMIEYGFLGIFIYPLLILASVWQAQGEHRKYALVFTIYALIWGIFSHTVFTNFFILTSIAFMAVLSKQSRIDRALEQDIVTKY</sequence>
<feature type="transmembrane region" description="Helical" evidence="5">
    <location>
        <begin position="347"/>
        <end position="368"/>
    </location>
</feature>